<protein>
    <submittedName>
        <fullName evidence="1">Putative glycosyltransferase family A protein</fullName>
    </submittedName>
</protein>
<dbReference type="GO" id="GO:0016740">
    <property type="term" value="F:transferase activity"/>
    <property type="evidence" value="ECO:0007669"/>
    <property type="project" value="UniProtKB-KW"/>
</dbReference>
<organism evidence="1 2">
    <name type="scientific">Bacillus phage BCP8-2</name>
    <dbReference type="NCBI Taxonomy" id="1129192"/>
    <lineage>
        <taxon>Viruses</taxon>
        <taxon>Duplodnaviria</taxon>
        <taxon>Heunggongvirae</taxon>
        <taxon>Uroviricota</taxon>
        <taxon>Caudoviricetes</taxon>
        <taxon>Herelleviridae</taxon>
        <taxon>Bastillevirinae</taxon>
        <taxon>Caeruleovirus</taxon>
        <taxon>Caeruleovirus BCP82</taxon>
    </lineage>
</organism>
<reference evidence="1 2" key="2">
    <citation type="journal article" date="2015" name="Arch. Virol.">
        <title>Complete genome sequence analysis and identification of putative metallo-beta-lactamase and SpoIIIE homologs in Bacillus cereus group phage BCP8-2, a new member of the proposed Bastille-like group.</title>
        <authorList>
            <person name="Asare P.T."/>
            <person name="Bandara N."/>
            <person name="Jeong T.Y."/>
            <person name="Ryu S."/>
            <person name="Klumpp J."/>
            <person name="Kim K.P."/>
        </authorList>
    </citation>
    <scope>NUCLEOTIDE SEQUENCE [LARGE SCALE GENOMIC DNA]</scope>
    <source>
        <strain evidence="1">BCP8-2</strain>
    </source>
</reference>
<name>A0A0E3D9U5_9CAUD</name>
<dbReference type="RefSeq" id="YP_009149756.1">
    <property type="nucleotide sequence ID" value="NC_027355.1"/>
</dbReference>
<keyword evidence="1" id="KW-0808">Transferase</keyword>
<gene>
    <name evidence="1" type="ORF">BCP8-2_195</name>
</gene>
<reference evidence="2" key="1">
    <citation type="submission" date="2014-01" db="EMBL/GenBank/DDBJ databases">
        <title>Genomic and Proteomic Analysis of Broad Host Range Virulent Bacillus Group Phage BCP8-2 Leading To the Creation of New Genus within Myoviruses.</title>
        <authorList>
            <person name="Bandara N."/>
            <person name="Asare P.T."/>
            <person name="Kim K.P."/>
        </authorList>
    </citation>
    <scope>NUCLEOTIDE SEQUENCE [LARGE SCALE GENOMIC DNA]</scope>
</reference>
<evidence type="ECO:0000313" key="2">
    <source>
        <dbReference type="Proteomes" id="UP000033014"/>
    </source>
</evidence>
<proteinExistence type="predicted"/>
<dbReference type="EMBL" id="KJ081346">
    <property type="protein sequence ID" value="AHJ87233.1"/>
    <property type="molecule type" value="Genomic_DNA"/>
</dbReference>
<keyword evidence="2" id="KW-1185">Reference proteome</keyword>
<dbReference type="KEGG" id="vg:24723459"/>
<dbReference type="Proteomes" id="UP000033014">
    <property type="component" value="Segment"/>
</dbReference>
<accession>A0A0E3D9U5</accession>
<evidence type="ECO:0000313" key="1">
    <source>
        <dbReference type="EMBL" id="AHJ87233.1"/>
    </source>
</evidence>
<dbReference type="OrthoDB" id="26165at10239"/>
<dbReference type="GeneID" id="24723459"/>
<sequence>MAPLRAVCLKTVKFKVNGTESVFCVKGQSYDVVEYSEDLMTIEAENSKGCYQTTINDPDFLVHYEEDK</sequence>